<sequence>MKTENNFSWESDLQIYPKYAVDRCSICSGKAEVSKVLLASKPALTGTSFMARSRLYLKLSLHSDLCPRGESGRAAPELGDVILERTLSEP</sequence>
<dbReference type="Proteomes" id="UP000838756">
    <property type="component" value="Unassembled WGS sequence"/>
</dbReference>
<accession>A0A8S4SRR3</accession>
<dbReference type="EMBL" id="CAKXAJ010026534">
    <property type="protein sequence ID" value="CAH2269515.1"/>
    <property type="molecule type" value="Genomic_DNA"/>
</dbReference>
<reference evidence="1" key="1">
    <citation type="submission" date="2022-03" db="EMBL/GenBank/DDBJ databases">
        <authorList>
            <person name="Lindestad O."/>
        </authorList>
    </citation>
    <scope>NUCLEOTIDE SEQUENCE</scope>
</reference>
<name>A0A8S4SRR3_9NEOP</name>
<dbReference type="AlphaFoldDB" id="A0A8S4SRR3"/>
<organism evidence="1 2">
    <name type="scientific">Pararge aegeria aegeria</name>
    <dbReference type="NCBI Taxonomy" id="348720"/>
    <lineage>
        <taxon>Eukaryota</taxon>
        <taxon>Metazoa</taxon>
        <taxon>Ecdysozoa</taxon>
        <taxon>Arthropoda</taxon>
        <taxon>Hexapoda</taxon>
        <taxon>Insecta</taxon>
        <taxon>Pterygota</taxon>
        <taxon>Neoptera</taxon>
        <taxon>Endopterygota</taxon>
        <taxon>Lepidoptera</taxon>
        <taxon>Glossata</taxon>
        <taxon>Ditrysia</taxon>
        <taxon>Papilionoidea</taxon>
        <taxon>Nymphalidae</taxon>
        <taxon>Satyrinae</taxon>
        <taxon>Satyrini</taxon>
        <taxon>Parargina</taxon>
        <taxon>Pararge</taxon>
    </lineage>
</organism>
<proteinExistence type="predicted"/>
<gene>
    <name evidence="1" type="primary">jg19063</name>
    <name evidence="1" type="ORF">PAEG_LOCUS27726</name>
</gene>
<comment type="caution">
    <text evidence="1">The sequence shown here is derived from an EMBL/GenBank/DDBJ whole genome shotgun (WGS) entry which is preliminary data.</text>
</comment>
<keyword evidence="2" id="KW-1185">Reference proteome</keyword>
<protein>
    <submittedName>
        <fullName evidence="1">Jg19063 protein</fullName>
    </submittedName>
</protein>
<evidence type="ECO:0000313" key="1">
    <source>
        <dbReference type="EMBL" id="CAH2269515.1"/>
    </source>
</evidence>
<evidence type="ECO:0000313" key="2">
    <source>
        <dbReference type="Proteomes" id="UP000838756"/>
    </source>
</evidence>